<evidence type="ECO:0000313" key="1">
    <source>
        <dbReference type="EMBL" id="KKK50220.1"/>
    </source>
</evidence>
<gene>
    <name evidence="1" type="ORF">LCGC14_3127210</name>
</gene>
<feature type="non-terminal residue" evidence="1">
    <location>
        <position position="1"/>
    </location>
</feature>
<reference evidence="1" key="1">
    <citation type="journal article" date="2015" name="Nature">
        <title>Complex archaea that bridge the gap between prokaryotes and eukaryotes.</title>
        <authorList>
            <person name="Spang A."/>
            <person name="Saw J.H."/>
            <person name="Jorgensen S.L."/>
            <person name="Zaremba-Niedzwiedzka K."/>
            <person name="Martijn J."/>
            <person name="Lind A.E."/>
            <person name="van Eijk R."/>
            <person name="Schleper C."/>
            <person name="Guy L."/>
            <person name="Ettema T.J."/>
        </authorList>
    </citation>
    <scope>NUCLEOTIDE SEQUENCE</scope>
</reference>
<accession>A0A0F8WPH8</accession>
<dbReference type="EMBL" id="LAZR01068130">
    <property type="protein sequence ID" value="KKK50220.1"/>
    <property type="molecule type" value="Genomic_DNA"/>
</dbReference>
<name>A0A0F8WPH8_9ZZZZ</name>
<sequence length="224" mass="22906">RLLGNIAGAGGIVTELSPTQVRTMINVEAGATADQSAAEIEAIVSHDNLQAIPANKHIDHTTVSMGTAGAGGLSGGGTIAATRALVINLGGLPQIAGNALAAADELLVSDAGVNKAMRYQDGGLIVPAPVTVTTNKTFTDAEMNQVWQYNNAADTLWDLDVGAGVKGNFIIFIQVGAGSINLTNGTATINEPDGYMFTAKQDSVVVGINVGSNVWYFYGDTAAS</sequence>
<dbReference type="AlphaFoldDB" id="A0A0F8WPH8"/>
<comment type="caution">
    <text evidence="1">The sequence shown here is derived from an EMBL/GenBank/DDBJ whole genome shotgun (WGS) entry which is preliminary data.</text>
</comment>
<proteinExistence type="predicted"/>
<protein>
    <submittedName>
        <fullName evidence="1">Uncharacterized protein</fullName>
    </submittedName>
</protein>
<organism evidence="1">
    <name type="scientific">marine sediment metagenome</name>
    <dbReference type="NCBI Taxonomy" id="412755"/>
    <lineage>
        <taxon>unclassified sequences</taxon>
        <taxon>metagenomes</taxon>
        <taxon>ecological metagenomes</taxon>
    </lineage>
</organism>